<evidence type="ECO:0000256" key="5">
    <source>
        <dbReference type="SAM" id="MobiDB-lite"/>
    </source>
</evidence>
<protein>
    <recommendedName>
        <fullName evidence="10">ZZ-type domain-containing protein</fullName>
    </recommendedName>
</protein>
<sequence length="959" mass="104355">MLRSIYAGVPGRPNRQLLVKVSFDDDTRKVVFPSTQMCKLKTLRKKVEEIFLLSQCPFHLKYTDDDGEDFPIKTEEDLAEAISYFASGDDDYSIRGSDGSGARLAMQSQKVTMKVYIVVEYNASLSDSGSINSSFSDDTLSSRSASRGGAPSQASGDQTDSWYAESSDYGHSVNSGLSTSYGSSAAAASTGSLGHRTYSLGFVDPPADMMEAMSMSSSSSSFQIPPAPEPAPSARRRPLLAPPSANGGPSLLLPTSSTSSPSGVSPLAVSPISPISPSETAMPQREGVTPPPPPPPPLPLPSMVSQELQARWHIEQSRLASRGTVRAVRRYDSDNESLSEEEDIGEIALVRERGRPYYLYQSADAASLYSRSDETSTSRGRPLSRLSEASGTTSSLPRTPECHDGPHRPPMLAPDCSACGVRLDYMRYVCTTCGEGDMWTVNAVKAPFVPRIASEHESDSEGTAWGMARDSASSGSDVQTVHNGLMGRADSDAASNGSAASPDSLQVLDIAGPDGFEAAPRGYELCANCIEAHGITHSKAAARAARQRRVGHIRHAFREKIWSLEGWVDVDYSEDAECTICHGAMFRSRYKCVSCPKFDLCRACYQKVQEIHPAHVFLSLPDKPVAALPLPSRPDGVAESVPVRHPGAFCHNCLQDIVGPRFHCAVCPSWDLCIQCEGVGATGDRSHTPDHIMMKIPVPLASNEVEVVSRRARDRWYHQDLSAVAEAPSSHSSSPTIDAETVYAPALRSSVRGGPSPAANSRQGRSTPRNLQVVNIRDGLDHNARCANCNEWIMGRRFQCANCPSDPVPYNLCSICELRSYRVHDAKHVFFKFDRPVHMPLQSSRPLLPLLYRTRVGAVPATAVLNPRDPTSYLKHVLHKETLCDIHADQIRGIWLRCAHCAAGFDICSEAEPMASASHDPTHVFVVFKARVDMARFRELANLGGEHQRPLLQRQVYVS</sequence>
<dbReference type="CDD" id="cd02340">
    <property type="entry name" value="ZZ_NBR1_like"/>
    <property type="match status" value="1"/>
</dbReference>
<dbReference type="InterPro" id="IPR000433">
    <property type="entry name" value="Znf_ZZ"/>
</dbReference>
<feature type="compositionally biased region" description="Low complexity" evidence="5">
    <location>
        <begin position="242"/>
        <end position="267"/>
    </location>
</feature>
<evidence type="ECO:0000256" key="2">
    <source>
        <dbReference type="ARBA" id="ARBA00022771"/>
    </source>
</evidence>
<dbReference type="PANTHER" id="PTHR15090">
    <property type="entry name" value="SEQUESTOSOME 1-RELATED"/>
    <property type="match status" value="1"/>
</dbReference>
<feature type="region of interest" description="Disordered" evidence="5">
    <location>
        <begin position="136"/>
        <end position="168"/>
    </location>
</feature>
<evidence type="ECO:0000256" key="4">
    <source>
        <dbReference type="PROSITE-ProRule" id="PRU00228"/>
    </source>
</evidence>
<evidence type="ECO:0000256" key="1">
    <source>
        <dbReference type="ARBA" id="ARBA00022723"/>
    </source>
</evidence>
<dbReference type="GO" id="GO:0008270">
    <property type="term" value="F:zinc ion binding"/>
    <property type="evidence" value="ECO:0007669"/>
    <property type="project" value="UniProtKB-KW"/>
</dbReference>
<dbReference type="Gene3D" id="3.30.60.90">
    <property type="match status" value="3"/>
</dbReference>
<evidence type="ECO:0000256" key="3">
    <source>
        <dbReference type="ARBA" id="ARBA00022833"/>
    </source>
</evidence>
<dbReference type="PROSITE" id="PS51745">
    <property type="entry name" value="PB1"/>
    <property type="match status" value="1"/>
</dbReference>
<evidence type="ECO:0000259" key="6">
    <source>
        <dbReference type="PROSITE" id="PS50135"/>
    </source>
</evidence>
<dbReference type="PROSITE" id="PS50135">
    <property type="entry name" value="ZF_ZZ_2"/>
    <property type="match status" value="2"/>
</dbReference>
<dbReference type="Gene3D" id="3.10.20.90">
    <property type="entry name" value="Phosphatidylinositol 3-kinase Catalytic Subunit, Chain A, domain 1"/>
    <property type="match status" value="1"/>
</dbReference>
<dbReference type="InterPro" id="IPR043145">
    <property type="entry name" value="Znf_ZZ_sf"/>
</dbReference>
<gene>
    <name evidence="8" type="ORF">CC85DRAFT_268587</name>
</gene>
<keyword evidence="2 4" id="KW-0863">Zinc-finger</keyword>
<dbReference type="SUPFAM" id="SSF57850">
    <property type="entry name" value="RING/U-box"/>
    <property type="match status" value="3"/>
</dbReference>
<keyword evidence="1" id="KW-0479">Metal-binding</keyword>
<dbReference type="EMBL" id="KQ087179">
    <property type="protein sequence ID" value="KLT45979.1"/>
    <property type="molecule type" value="Genomic_DNA"/>
</dbReference>
<reference evidence="8 9" key="1">
    <citation type="submission" date="2015-03" db="EMBL/GenBank/DDBJ databases">
        <title>Genomics and transcriptomics of the oil-accumulating basidiomycete yeast T. oleaginosus allow insights into substrate utilization and the diverse evolutionary trajectories of mating systems in fungi.</title>
        <authorList>
            <consortium name="DOE Joint Genome Institute"/>
            <person name="Kourist R."/>
            <person name="Kracht O."/>
            <person name="Bracharz F."/>
            <person name="Lipzen A."/>
            <person name="Nolan M."/>
            <person name="Ohm R."/>
            <person name="Grigoriev I."/>
            <person name="Sun S."/>
            <person name="Heitman J."/>
            <person name="Bruck T."/>
            <person name="Nowrousian M."/>
        </authorList>
    </citation>
    <scope>NUCLEOTIDE SEQUENCE [LARGE SCALE GENOMIC DNA]</scope>
    <source>
        <strain evidence="8 9">IBC0246</strain>
    </source>
</reference>
<dbReference type="PANTHER" id="PTHR15090:SF0">
    <property type="entry name" value="SEQUESTOSOME-1"/>
    <property type="match status" value="1"/>
</dbReference>
<accession>A0A0J1BD50</accession>
<dbReference type="CDD" id="cd02249">
    <property type="entry name" value="ZZ"/>
    <property type="match status" value="1"/>
</dbReference>
<dbReference type="STRING" id="879819.A0A0J1BD50"/>
<evidence type="ECO:0000259" key="7">
    <source>
        <dbReference type="PROSITE" id="PS51745"/>
    </source>
</evidence>
<proteinExistence type="predicted"/>
<evidence type="ECO:0008006" key="10">
    <source>
        <dbReference type="Google" id="ProtNLM"/>
    </source>
</evidence>
<feature type="domain" description="ZZ-type" evidence="6">
    <location>
        <begin position="645"/>
        <end position="701"/>
    </location>
</feature>
<dbReference type="InterPro" id="IPR000270">
    <property type="entry name" value="PB1_dom"/>
</dbReference>
<organism evidence="8 9">
    <name type="scientific">Cutaneotrichosporon oleaginosum</name>
    <dbReference type="NCBI Taxonomy" id="879819"/>
    <lineage>
        <taxon>Eukaryota</taxon>
        <taxon>Fungi</taxon>
        <taxon>Dikarya</taxon>
        <taxon>Basidiomycota</taxon>
        <taxon>Agaricomycotina</taxon>
        <taxon>Tremellomycetes</taxon>
        <taxon>Trichosporonales</taxon>
        <taxon>Trichosporonaceae</taxon>
        <taxon>Cutaneotrichosporon</taxon>
    </lineage>
</organism>
<feature type="compositionally biased region" description="Polar residues" evidence="5">
    <location>
        <begin position="387"/>
        <end position="397"/>
    </location>
</feature>
<dbReference type="Pfam" id="PF00564">
    <property type="entry name" value="PB1"/>
    <property type="match status" value="1"/>
</dbReference>
<keyword evidence="9" id="KW-1185">Reference proteome</keyword>
<feature type="region of interest" description="Disordered" evidence="5">
    <location>
        <begin position="369"/>
        <end position="407"/>
    </location>
</feature>
<dbReference type="FunFam" id="3.30.60.90:FF:000021">
    <property type="entry name" value="Unplaced genomic scaffold supercont1.18, whole genome shotgun sequence"/>
    <property type="match status" value="1"/>
</dbReference>
<name>A0A0J1BD50_9TREE</name>
<feature type="domain" description="PB1" evidence="7">
    <location>
        <begin position="16"/>
        <end position="111"/>
    </location>
</feature>
<feature type="compositionally biased region" description="Polar residues" evidence="5">
    <location>
        <begin position="758"/>
        <end position="769"/>
    </location>
</feature>
<dbReference type="Pfam" id="PF00569">
    <property type="entry name" value="ZZ"/>
    <property type="match status" value="2"/>
</dbReference>
<evidence type="ECO:0000313" key="8">
    <source>
        <dbReference type="EMBL" id="KLT45979.1"/>
    </source>
</evidence>
<keyword evidence="3" id="KW-0862">Zinc</keyword>
<dbReference type="SMART" id="SM00666">
    <property type="entry name" value="PB1"/>
    <property type="match status" value="1"/>
</dbReference>
<feature type="region of interest" description="Disordered" evidence="5">
    <location>
        <begin position="213"/>
        <end position="297"/>
    </location>
</feature>
<dbReference type="InterPro" id="IPR053793">
    <property type="entry name" value="PB1-like"/>
</dbReference>
<dbReference type="SMART" id="SM00291">
    <property type="entry name" value="ZnF_ZZ"/>
    <property type="match status" value="3"/>
</dbReference>
<dbReference type="AlphaFoldDB" id="A0A0J1BD50"/>
<dbReference type="Proteomes" id="UP000053611">
    <property type="component" value="Unassembled WGS sequence"/>
</dbReference>
<dbReference type="OrthoDB" id="661148at2759"/>
<dbReference type="InterPro" id="IPR052260">
    <property type="entry name" value="Autophagy_Rcpt_SigReg"/>
</dbReference>
<feature type="region of interest" description="Disordered" evidence="5">
    <location>
        <begin position="748"/>
        <end position="769"/>
    </location>
</feature>
<evidence type="ECO:0000313" key="9">
    <source>
        <dbReference type="Proteomes" id="UP000053611"/>
    </source>
</evidence>
<feature type="domain" description="ZZ-type" evidence="6">
    <location>
        <begin position="573"/>
        <end position="625"/>
    </location>
</feature>
<dbReference type="SUPFAM" id="SSF54277">
    <property type="entry name" value="CAD &amp; PB1 domains"/>
    <property type="match status" value="1"/>
</dbReference>
<feature type="compositionally biased region" description="Low complexity" evidence="5">
    <location>
        <begin position="136"/>
        <end position="156"/>
    </location>
</feature>